<evidence type="ECO:0000256" key="9">
    <source>
        <dbReference type="HAMAP-Rule" id="MF_00211"/>
    </source>
</evidence>
<evidence type="ECO:0000256" key="8">
    <source>
        <dbReference type="ARBA" id="ARBA00061188"/>
    </source>
</evidence>
<feature type="binding site" evidence="9">
    <location>
        <position position="235"/>
    </location>
    <ligand>
        <name>Mg(2+)</name>
        <dbReference type="ChEBI" id="CHEBI:18420"/>
        <label>2</label>
    </ligand>
</feature>
<feature type="binding site" evidence="9">
    <location>
        <position position="93"/>
    </location>
    <ligand>
        <name>5-phospho-alpha-D-ribose 1-diphosphate</name>
        <dbReference type="ChEBI" id="CHEBI:58017"/>
    </ligand>
</feature>
<dbReference type="GO" id="GO:0000162">
    <property type="term" value="P:L-tryptophan biosynthetic process"/>
    <property type="evidence" value="ECO:0007669"/>
    <property type="project" value="UniProtKB-UniRule"/>
</dbReference>
<evidence type="ECO:0000256" key="5">
    <source>
        <dbReference type="ARBA" id="ARBA00022822"/>
    </source>
</evidence>
<dbReference type="EC" id="2.4.2.18" evidence="9"/>
<dbReference type="GO" id="GO:0004048">
    <property type="term" value="F:anthranilate phosphoribosyltransferase activity"/>
    <property type="evidence" value="ECO:0007669"/>
    <property type="project" value="UniProtKB-UniRule"/>
</dbReference>
<evidence type="ECO:0000256" key="7">
    <source>
        <dbReference type="ARBA" id="ARBA00052328"/>
    </source>
</evidence>
<dbReference type="PANTHER" id="PTHR43285:SF2">
    <property type="entry name" value="ANTHRANILATE PHOSPHORIBOSYLTRANSFERASE"/>
    <property type="match status" value="1"/>
</dbReference>
<dbReference type="InterPro" id="IPR035902">
    <property type="entry name" value="Nuc_phospho_transferase"/>
</dbReference>
<reference evidence="13" key="2">
    <citation type="submission" date="2019-02" db="EMBL/GenBank/DDBJ databases">
        <title>Granulicella sibirica sp. nov., a psychrotolerant acidobacterium isolated from an organic soil layer in forested tundra, West Siberia.</title>
        <authorList>
            <person name="Oshkin I.Y."/>
            <person name="Kulichevskaya I.S."/>
            <person name="Rijpstra W.I.C."/>
            <person name="Sinninghe Damste J.S."/>
            <person name="Rakitin A.L."/>
            <person name="Ravin N.V."/>
            <person name="Dedysh S.N."/>
        </authorList>
    </citation>
    <scope>NUCLEOTIDE SEQUENCE [LARGE SCALE GENOMIC DNA]</scope>
    <source>
        <strain evidence="13">AF10</strain>
    </source>
</reference>
<feature type="binding site" evidence="9">
    <location>
        <position position="85"/>
    </location>
    <ligand>
        <name>5-phospho-alpha-D-ribose 1-diphosphate</name>
        <dbReference type="ChEBI" id="CHEBI:58017"/>
    </ligand>
</feature>
<dbReference type="GO" id="GO:0005829">
    <property type="term" value="C:cytosol"/>
    <property type="evidence" value="ECO:0007669"/>
    <property type="project" value="TreeGrafter"/>
</dbReference>
<dbReference type="HAMAP" id="MF_00211">
    <property type="entry name" value="TrpD"/>
    <property type="match status" value="1"/>
</dbReference>
<feature type="binding site" evidence="9">
    <location>
        <position position="234"/>
    </location>
    <ligand>
        <name>Mg(2+)</name>
        <dbReference type="ChEBI" id="CHEBI:18420"/>
        <label>2</label>
    </ligand>
</feature>
<feature type="binding site" evidence="9">
    <location>
        <begin position="113"/>
        <end position="121"/>
    </location>
    <ligand>
        <name>5-phospho-alpha-D-ribose 1-diphosphate</name>
        <dbReference type="ChEBI" id="CHEBI:58017"/>
    </ligand>
</feature>
<keyword evidence="13" id="KW-1185">Reference proteome</keyword>
<gene>
    <name evidence="9" type="primary">trpD</name>
    <name evidence="12" type="ORF">GRAN_3950</name>
</gene>
<comment type="pathway">
    <text evidence="1 9">Amino-acid biosynthesis; L-tryptophan biosynthesis; L-tryptophan from chorismate: step 2/5.</text>
</comment>
<comment type="cofactor">
    <cofactor evidence="9">
        <name>Mg(2+)</name>
        <dbReference type="ChEBI" id="CHEBI:18420"/>
    </cofactor>
    <text evidence="9">Binds 2 magnesium ions per monomer.</text>
</comment>
<feature type="domain" description="Glycosyl transferase family 3 N-terminal" evidence="11">
    <location>
        <begin position="4"/>
        <end position="67"/>
    </location>
</feature>
<comment type="caution">
    <text evidence="12">The sequence shown here is derived from an EMBL/GenBank/DDBJ whole genome shotgun (WGS) entry which is preliminary data.</text>
</comment>
<comment type="subunit">
    <text evidence="9">Homodimer.</text>
</comment>
<accession>A0A4Q0T0E1</accession>
<evidence type="ECO:0000256" key="1">
    <source>
        <dbReference type="ARBA" id="ARBA00004907"/>
    </source>
</evidence>
<dbReference type="FunFam" id="3.40.1030.10:FF:000002">
    <property type="entry name" value="Anthranilate phosphoribosyltransferase"/>
    <property type="match status" value="1"/>
</dbReference>
<keyword evidence="4 9" id="KW-0808">Transferase</keyword>
<dbReference type="SUPFAM" id="SSF47648">
    <property type="entry name" value="Nucleoside phosphorylase/phosphoribosyltransferase N-terminal domain"/>
    <property type="match status" value="1"/>
</dbReference>
<dbReference type="NCBIfam" id="TIGR01245">
    <property type="entry name" value="trpD"/>
    <property type="match status" value="1"/>
</dbReference>
<dbReference type="InterPro" id="IPR017459">
    <property type="entry name" value="Glycosyl_Trfase_fam3_N_dom"/>
</dbReference>
<feature type="binding site" evidence="9">
    <location>
        <position position="97"/>
    </location>
    <ligand>
        <name>Mg(2+)</name>
        <dbReference type="ChEBI" id="CHEBI:18420"/>
        <label>1</label>
    </ligand>
</feature>
<feature type="binding site" evidence="9">
    <location>
        <begin position="88"/>
        <end position="89"/>
    </location>
    <ligand>
        <name>5-phospho-alpha-D-ribose 1-diphosphate</name>
        <dbReference type="ChEBI" id="CHEBI:58017"/>
    </ligand>
</feature>
<keyword evidence="6 9" id="KW-0057">Aromatic amino acid biosynthesis</keyword>
<feature type="binding site" evidence="9">
    <location>
        <position position="235"/>
    </location>
    <ligand>
        <name>Mg(2+)</name>
        <dbReference type="ChEBI" id="CHEBI:18420"/>
        <label>1</label>
    </ligand>
</feature>
<keyword evidence="3 9" id="KW-0328">Glycosyltransferase</keyword>
<comment type="similarity">
    <text evidence="9">Belongs to the anthranilate phosphoribosyltransferase family.</text>
</comment>
<evidence type="ECO:0000256" key="4">
    <source>
        <dbReference type="ARBA" id="ARBA00022679"/>
    </source>
</evidence>
<protein>
    <recommendedName>
        <fullName evidence="9">Anthranilate phosphoribosyltransferase</fullName>
        <ecNumber evidence="9">2.4.2.18</ecNumber>
    </recommendedName>
</protein>
<comment type="catalytic activity">
    <reaction evidence="7 9">
        <text>N-(5-phospho-beta-D-ribosyl)anthranilate + diphosphate = 5-phospho-alpha-D-ribose 1-diphosphate + anthranilate</text>
        <dbReference type="Rhea" id="RHEA:11768"/>
        <dbReference type="ChEBI" id="CHEBI:16567"/>
        <dbReference type="ChEBI" id="CHEBI:18277"/>
        <dbReference type="ChEBI" id="CHEBI:33019"/>
        <dbReference type="ChEBI" id="CHEBI:58017"/>
        <dbReference type="EC" id="2.4.2.18"/>
    </reaction>
</comment>
<dbReference type="SUPFAM" id="SSF52418">
    <property type="entry name" value="Nucleoside phosphorylase/phosphoribosyltransferase catalytic domain"/>
    <property type="match status" value="1"/>
</dbReference>
<dbReference type="GO" id="GO:0000287">
    <property type="term" value="F:magnesium ion binding"/>
    <property type="evidence" value="ECO:0007669"/>
    <property type="project" value="UniProtKB-UniRule"/>
</dbReference>
<keyword evidence="2 9" id="KW-0028">Amino-acid biosynthesis</keyword>
<dbReference type="OrthoDB" id="9806430at2"/>
<feature type="binding site" evidence="9">
    <location>
        <position position="171"/>
    </location>
    <ligand>
        <name>anthranilate</name>
        <dbReference type="ChEBI" id="CHEBI:16567"/>
        <label>2</label>
    </ligand>
</feature>
<evidence type="ECO:0000313" key="12">
    <source>
        <dbReference type="EMBL" id="RXH54846.1"/>
    </source>
</evidence>
<keyword evidence="5 9" id="KW-0822">Tryptophan biosynthesis</keyword>
<feature type="binding site" evidence="9">
    <location>
        <position position="125"/>
    </location>
    <ligand>
        <name>5-phospho-alpha-D-ribose 1-diphosphate</name>
        <dbReference type="ChEBI" id="CHEBI:58017"/>
    </ligand>
</feature>
<dbReference type="UniPathway" id="UPA00035">
    <property type="reaction ID" value="UER00041"/>
</dbReference>
<comment type="caution">
    <text evidence="9">Lacks conserved residue(s) required for the propagation of feature annotation.</text>
</comment>
<dbReference type="AlphaFoldDB" id="A0A4Q0T0E1"/>
<keyword evidence="9" id="KW-0460">Magnesium</keyword>
<evidence type="ECO:0000259" key="11">
    <source>
        <dbReference type="Pfam" id="PF02885"/>
    </source>
</evidence>
<dbReference type="PANTHER" id="PTHR43285">
    <property type="entry name" value="ANTHRANILATE PHOSPHORIBOSYLTRANSFERASE"/>
    <property type="match status" value="1"/>
</dbReference>
<dbReference type="Pfam" id="PF00591">
    <property type="entry name" value="Glycos_transf_3"/>
    <property type="match status" value="1"/>
</dbReference>
<name>A0A4Q0T0E1_9BACT</name>
<dbReference type="Proteomes" id="UP000289437">
    <property type="component" value="Unassembled WGS sequence"/>
</dbReference>
<proteinExistence type="inferred from homology"/>
<feature type="binding site" evidence="9">
    <location>
        <position position="85"/>
    </location>
    <ligand>
        <name>anthranilate</name>
        <dbReference type="ChEBI" id="CHEBI:16567"/>
        <label>1</label>
    </ligand>
</feature>
<dbReference type="InterPro" id="IPR005940">
    <property type="entry name" value="Anthranilate_Pribosyl_Tfrase"/>
</dbReference>
<dbReference type="EMBL" id="RDSM01000003">
    <property type="protein sequence ID" value="RXH54846.1"/>
    <property type="molecule type" value="Genomic_DNA"/>
</dbReference>
<dbReference type="Pfam" id="PF02885">
    <property type="entry name" value="Glycos_trans_3N"/>
    <property type="match status" value="1"/>
</dbReference>
<sequence>MSLKPYLKRLMEERATLSRDEARALMETVFSGGSSEIELAALFGALGSRAEDPAELAGFVDAMRSAATTLPLTGAERDTLVDTCGTGGDLSGTFNISTAAALVAAAAGASVAKHGNRAVTSKSGSADVLEALGIPVSLTPPRAAEALRRHRFAFLHAPGHHPAMRAVMPVRRALGIRTVFHVLGPLTNPAGARAQVMGVYSPHLVPIVAEAMVLLGTRHAFVVHGESGDGTGMDEISIGGPSSIAEVRDGKVILSTFAPEDAGLKRALPGQLHGGDATANAQILRSIFAGEPGPHRDVVLLNAAAVLVTAGLAGDLLSGVSLARQAIDNGSVSRLITELSLVPQI</sequence>
<dbReference type="Gene3D" id="3.40.1030.10">
    <property type="entry name" value="Nucleoside phosphorylase/phosphoribosyltransferase catalytic domain"/>
    <property type="match status" value="1"/>
</dbReference>
<evidence type="ECO:0000256" key="6">
    <source>
        <dbReference type="ARBA" id="ARBA00023141"/>
    </source>
</evidence>
<dbReference type="InterPro" id="IPR036320">
    <property type="entry name" value="Glycosyl_Trfase_fam3_N_dom_sf"/>
</dbReference>
<feature type="domain" description="Glycosyl transferase family 3" evidence="10">
    <location>
        <begin position="78"/>
        <end position="331"/>
    </location>
</feature>
<reference evidence="12 13" key="1">
    <citation type="submission" date="2018-11" db="EMBL/GenBank/DDBJ databases">
        <authorList>
            <person name="Mardanov A.V."/>
            <person name="Ravin N.V."/>
            <person name="Dedysh S.N."/>
        </authorList>
    </citation>
    <scope>NUCLEOTIDE SEQUENCE [LARGE SCALE GENOMIC DNA]</scope>
    <source>
        <strain evidence="12 13">AF10</strain>
    </source>
</reference>
<evidence type="ECO:0000259" key="10">
    <source>
        <dbReference type="Pfam" id="PF00591"/>
    </source>
</evidence>
<comment type="similarity">
    <text evidence="8">In the C-terminal section; belongs to the anthranilate phosphoribosyltransferase family.</text>
</comment>
<feature type="binding site" evidence="9">
    <location>
        <position position="116"/>
    </location>
    <ligand>
        <name>anthranilate</name>
        <dbReference type="ChEBI" id="CHEBI:16567"/>
        <label>1</label>
    </ligand>
</feature>
<evidence type="ECO:0000313" key="13">
    <source>
        <dbReference type="Proteomes" id="UP000289437"/>
    </source>
</evidence>
<dbReference type="InterPro" id="IPR000312">
    <property type="entry name" value="Glycosyl_Trfase_fam3"/>
</dbReference>
<evidence type="ECO:0000256" key="2">
    <source>
        <dbReference type="ARBA" id="ARBA00022605"/>
    </source>
</evidence>
<comment type="function">
    <text evidence="9">Catalyzes the transfer of the phosphoribosyl group of 5-phosphorylribose-1-pyrophosphate (PRPP) to anthranilate to yield N-(5'-phosphoribosyl)-anthranilate (PRA).</text>
</comment>
<keyword evidence="9" id="KW-0479">Metal-binding</keyword>
<dbReference type="Gene3D" id="1.20.970.10">
    <property type="entry name" value="Transferase, Pyrimidine Nucleoside Phosphorylase, Chain C"/>
    <property type="match status" value="1"/>
</dbReference>
<evidence type="ECO:0000256" key="3">
    <source>
        <dbReference type="ARBA" id="ARBA00022676"/>
    </source>
</evidence>
<organism evidence="12 13">
    <name type="scientific">Granulicella sibirica</name>
    <dbReference type="NCBI Taxonomy" id="2479048"/>
    <lineage>
        <taxon>Bacteria</taxon>
        <taxon>Pseudomonadati</taxon>
        <taxon>Acidobacteriota</taxon>
        <taxon>Terriglobia</taxon>
        <taxon>Terriglobales</taxon>
        <taxon>Acidobacteriaceae</taxon>
        <taxon>Granulicella</taxon>
    </lineage>
</organism>
<feature type="binding site" evidence="9">
    <location>
        <begin position="95"/>
        <end position="98"/>
    </location>
    <ligand>
        <name>5-phospho-alpha-D-ribose 1-diphosphate</name>
        <dbReference type="ChEBI" id="CHEBI:58017"/>
    </ligand>
</feature>